<reference evidence="3" key="1">
    <citation type="journal article" date="2019" name="Int. J. Syst. Evol. Microbiol.">
        <title>The Global Catalogue of Microorganisms (GCM) 10K type strain sequencing project: providing services to taxonomists for standard genome sequencing and annotation.</title>
        <authorList>
            <consortium name="The Broad Institute Genomics Platform"/>
            <consortium name="The Broad Institute Genome Sequencing Center for Infectious Disease"/>
            <person name="Wu L."/>
            <person name="Ma J."/>
        </authorList>
    </citation>
    <scope>NUCLEOTIDE SEQUENCE [LARGE SCALE GENOMIC DNA]</scope>
    <source>
        <strain evidence="3">CGMCC 1.12477</strain>
    </source>
</reference>
<keyword evidence="3" id="KW-1185">Reference proteome</keyword>
<evidence type="ECO:0000256" key="1">
    <source>
        <dbReference type="SAM" id="Phobius"/>
    </source>
</evidence>
<dbReference type="Proteomes" id="UP001597351">
    <property type="component" value="Unassembled WGS sequence"/>
</dbReference>
<accession>A0ABW4TSQ1</accession>
<evidence type="ECO:0000313" key="2">
    <source>
        <dbReference type="EMBL" id="MFD1948955.1"/>
    </source>
</evidence>
<sequence length="71" mass="7723">MRDFRKKWALAPAWLRIWCIVAVPLAPLAVAATFIANYNGSVPIWVGLGSAVLCLTPWGVLSQAPWDGTQS</sequence>
<proteinExistence type="predicted"/>
<evidence type="ECO:0000313" key="3">
    <source>
        <dbReference type="Proteomes" id="UP001597351"/>
    </source>
</evidence>
<feature type="transmembrane region" description="Helical" evidence="1">
    <location>
        <begin position="12"/>
        <end position="36"/>
    </location>
</feature>
<protein>
    <submittedName>
        <fullName evidence="2">Uncharacterized protein</fullName>
    </submittedName>
</protein>
<dbReference type="RefSeq" id="WP_343921378.1">
    <property type="nucleotide sequence ID" value="NZ_BAAAJT010000003.1"/>
</dbReference>
<organism evidence="2 3">
    <name type="scientific">Nocardioides aestuarii</name>
    <dbReference type="NCBI Taxonomy" id="252231"/>
    <lineage>
        <taxon>Bacteria</taxon>
        <taxon>Bacillati</taxon>
        <taxon>Actinomycetota</taxon>
        <taxon>Actinomycetes</taxon>
        <taxon>Propionibacteriales</taxon>
        <taxon>Nocardioidaceae</taxon>
        <taxon>Nocardioides</taxon>
    </lineage>
</organism>
<keyword evidence="1" id="KW-0472">Membrane</keyword>
<gene>
    <name evidence="2" type="ORF">ACFSDE_19280</name>
</gene>
<comment type="caution">
    <text evidence="2">The sequence shown here is derived from an EMBL/GenBank/DDBJ whole genome shotgun (WGS) entry which is preliminary data.</text>
</comment>
<keyword evidence="1" id="KW-0812">Transmembrane</keyword>
<keyword evidence="1" id="KW-1133">Transmembrane helix</keyword>
<dbReference type="EMBL" id="JBHUGD010000004">
    <property type="protein sequence ID" value="MFD1948955.1"/>
    <property type="molecule type" value="Genomic_DNA"/>
</dbReference>
<name>A0ABW4TSQ1_9ACTN</name>
<feature type="transmembrane region" description="Helical" evidence="1">
    <location>
        <begin position="42"/>
        <end position="61"/>
    </location>
</feature>